<name>A0ACC1T3N1_9APHY</name>
<dbReference type="Proteomes" id="UP001148662">
    <property type="component" value="Unassembled WGS sequence"/>
</dbReference>
<proteinExistence type="predicted"/>
<accession>A0ACC1T3N1</accession>
<protein>
    <submittedName>
        <fullName evidence="1">Uncharacterized protein</fullName>
    </submittedName>
</protein>
<organism evidence="1 2">
    <name type="scientific">Phlebia brevispora</name>
    <dbReference type="NCBI Taxonomy" id="194682"/>
    <lineage>
        <taxon>Eukaryota</taxon>
        <taxon>Fungi</taxon>
        <taxon>Dikarya</taxon>
        <taxon>Basidiomycota</taxon>
        <taxon>Agaricomycotina</taxon>
        <taxon>Agaricomycetes</taxon>
        <taxon>Polyporales</taxon>
        <taxon>Meruliaceae</taxon>
        <taxon>Phlebia</taxon>
    </lineage>
</organism>
<evidence type="ECO:0000313" key="1">
    <source>
        <dbReference type="EMBL" id="KAJ3552577.1"/>
    </source>
</evidence>
<keyword evidence="2" id="KW-1185">Reference proteome</keyword>
<sequence length="232" mass="26216">MQASLDSTGLKHLTRALTCMSKFGDDVTLVATSDKLMLSTTNSSMSAFCRFKFDRDFFSRYKCTNEPLQPLDDDMRVMGQLLTKNLLSILKHRTVEKSVDRCELSLVDGAARTQDENQNTNTPSTSTDQDSLESKLIVRLHCKHGDFTCSEDSQTLVEQRKHDRGANCPRRFNESRVTVTPRAVRDMLEHFPISRGPKSDPQLVWSFAEEEVYMKGLESSLDANGTARPAFH</sequence>
<dbReference type="EMBL" id="JANHOG010000644">
    <property type="protein sequence ID" value="KAJ3552577.1"/>
    <property type="molecule type" value="Genomic_DNA"/>
</dbReference>
<comment type="caution">
    <text evidence="1">The sequence shown here is derived from an EMBL/GenBank/DDBJ whole genome shotgun (WGS) entry which is preliminary data.</text>
</comment>
<evidence type="ECO:0000313" key="2">
    <source>
        <dbReference type="Proteomes" id="UP001148662"/>
    </source>
</evidence>
<gene>
    <name evidence="1" type="ORF">NM688_g4080</name>
</gene>
<reference evidence="1" key="1">
    <citation type="submission" date="2022-07" db="EMBL/GenBank/DDBJ databases">
        <title>Genome Sequence of Phlebia brevispora.</title>
        <authorList>
            <person name="Buettner E."/>
        </authorList>
    </citation>
    <scope>NUCLEOTIDE SEQUENCE</scope>
    <source>
        <strain evidence="1">MPL23</strain>
    </source>
</reference>